<gene>
    <name evidence="2" type="ORF">CVLEPA_LOCUS817</name>
</gene>
<feature type="signal peptide" evidence="1">
    <location>
        <begin position="1"/>
        <end position="26"/>
    </location>
</feature>
<sequence length="81" mass="8954">MRSCVPALLFVVVFLSYIGTLPNVSGGTLRCPQSFCYMKSPGVFLYNCNKLSATTKDFCMFCQSPKGRKYCPSGGSYWNGK</sequence>
<dbReference type="Proteomes" id="UP001642483">
    <property type="component" value="Unassembled WGS sequence"/>
</dbReference>
<keyword evidence="3" id="KW-1185">Reference proteome</keyword>
<evidence type="ECO:0000256" key="1">
    <source>
        <dbReference type="SAM" id="SignalP"/>
    </source>
</evidence>
<protein>
    <submittedName>
        <fullName evidence="2">Uncharacterized protein</fullName>
    </submittedName>
</protein>
<organism evidence="2 3">
    <name type="scientific">Clavelina lepadiformis</name>
    <name type="common">Light-bulb sea squirt</name>
    <name type="synonym">Ascidia lepadiformis</name>
    <dbReference type="NCBI Taxonomy" id="159417"/>
    <lineage>
        <taxon>Eukaryota</taxon>
        <taxon>Metazoa</taxon>
        <taxon>Chordata</taxon>
        <taxon>Tunicata</taxon>
        <taxon>Ascidiacea</taxon>
        <taxon>Aplousobranchia</taxon>
        <taxon>Clavelinidae</taxon>
        <taxon>Clavelina</taxon>
    </lineage>
</organism>
<comment type="caution">
    <text evidence="2">The sequence shown here is derived from an EMBL/GenBank/DDBJ whole genome shotgun (WGS) entry which is preliminary data.</text>
</comment>
<proteinExistence type="predicted"/>
<name>A0ABP0F1F9_CLALP</name>
<evidence type="ECO:0000313" key="2">
    <source>
        <dbReference type="EMBL" id="CAK8671778.1"/>
    </source>
</evidence>
<reference evidence="2 3" key="1">
    <citation type="submission" date="2024-02" db="EMBL/GenBank/DDBJ databases">
        <authorList>
            <person name="Daric V."/>
            <person name="Darras S."/>
        </authorList>
    </citation>
    <scope>NUCLEOTIDE SEQUENCE [LARGE SCALE GENOMIC DNA]</scope>
</reference>
<dbReference type="EMBL" id="CAWYQH010000001">
    <property type="protein sequence ID" value="CAK8671778.1"/>
    <property type="molecule type" value="Genomic_DNA"/>
</dbReference>
<accession>A0ABP0F1F9</accession>
<keyword evidence="1" id="KW-0732">Signal</keyword>
<feature type="chain" id="PRO_5046965948" evidence="1">
    <location>
        <begin position="27"/>
        <end position="81"/>
    </location>
</feature>
<evidence type="ECO:0000313" key="3">
    <source>
        <dbReference type="Proteomes" id="UP001642483"/>
    </source>
</evidence>